<keyword evidence="2 6" id="KW-0285">Flavoprotein</keyword>
<name>A0A833H0R2_9LEPT</name>
<dbReference type="InterPro" id="IPR015701">
    <property type="entry name" value="FNR"/>
</dbReference>
<dbReference type="EMBL" id="WBUI01000011">
    <property type="protein sequence ID" value="KAB2931962.1"/>
    <property type="molecule type" value="Genomic_DNA"/>
</dbReference>
<reference evidence="9 10" key="1">
    <citation type="submission" date="2019-10" db="EMBL/GenBank/DDBJ databases">
        <title>Extracellular Electron Transfer in a Candidatus Methanoperedens spp. Enrichment Culture.</title>
        <authorList>
            <person name="Berger S."/>
            <person name="Rangel Shaw D."/>
            <person name="Berben T."/>
            <person name="In 'T Zandt M."/>
            <person name="Frank J."/>
            <person name="Reimann J."/>
            <person name="Jetten M.S.M."/>
            <person name="Welte C.U."/>
        </authorList>
    </citation>
    <scope>NUCLEOTIDE SEQUENCE [LARGE SCALE GENOMIC DNA]</scope>
    <source>
        <strain evidence="9">SB12</strain>
    </source>
</reference>
<dbReference type="SUPFAM" id="SSF63380">
    <property type="entry name" value="Riboflavin synthase domain-like"/>
    <property type="match status" value="1"/>
</dbReference>
<comment type="cofactor">
    <cofactor evidence="1">
        <name>FAD</name>
        <dbReference type="ChEBI" id="CHEBI:57692"/>
    </cofactor>
</comment>
<feature type="binding site" evidence="7">
    <location>
        <begin position="257"/>
        <end position="258"/>
    </location>
    <ligand>
        <name>NADP(+)</name>
        <dbReference type="ChEBI" id="CHEBI:58349"/>
    </ligand>
</feature>
<dbReference type="GO" id="GO:0016491">
    <property type="term" value="F:oxidoreductase activity"/>
    <property type="evidence" value="ECO:0007669"/>
    <property type="project" value="UniProtKB-KW"/>
</dbReference>
<comment type="caution">
    <text evidence="9">The sequence shown here is derived from an EMBL/GenBank/DDBJ whole genome shotgun (WGS) entry which is preliminary data.</text>
</comment>
<keyword evidence="3 6" id="KW-0274">FAD</keyword>
<dbReference type="PIRSF" id="PIRSF000361">
    <property type="entry name" value="Frd-NADP+_RD"/>
    <property type="match status" value="1"/>
</dbReference>
<evidence type="ECO:0000256" key="1">
    <source>
        <dbReference type="ARBA" id="ARBA00001974"/>
    </source>
</evidence>
<protein>
    <submittedName>
        <fullName evidence="9">Ferredoxin--NADP(+) reductase</fullName>
    </submittedName>
</protein>
<dbReference type="AlphaFoldDB" id="A0A833H0R2"/>
<dbReference type="Gene3D" id="3.40.50.80">
    <property type="entry name" value="Nucleotide-binding domain of ferredoxin-NADP reductase (FNR) module"/>
    <property type="match status" value="1"/>
</dbReference>
<feature type="binding site" evidence="7">
    <location>
        <position position="196"/>
    </location>
    <ligand>
        <name>NADP(+)</name>
        <dbReference type="ChEBI" id="CHEBI:58349"/>
    </ligand>
</feature>
<evidence type="ECO:0000313" key="9">
    <source>
        <dbReference type="EMBL" id="KAB2931962.1"/>
    </source>
</evidence>
<dbReference type="InterPro" id="IPR001433">
    <property type="entry name" value="OxRdtase_FAD/NAD-bd"/>
</dbReference>
<evidence type="ECO:0000256" key="7">
    <source>
        <dbReference type="PIRSR" id="PIRSR000361-1"/>
    </source>
</evidence>
<dbReference type="Gene3D" id="2.40.30.10">
    <property type="entry name" value="Translation factors"/>
    <property type="match status" value="1"/>
</dbReference>
<keyword evidence="5 6" id="KW-0560">Oxidoreductase</keyword>
<evidence type="ECO:0000256" key="3">
    <source>
        <dbReference type="ARBA" id="ARBA00022827"/>
    </source>
</evidence>
<evidence type="ECO:0000256" key="4">
    <source>
        <dbReference type="ARBA" id="ARBA00022857"/>
    </source>
</evidence>
<dbReference type="Pfam" id="PF00175">
    <property type="entry name" value="NAD_binding_1"/>
    <property type="match status" value="1"/>
</dbReference>
<evidence type="ECO:0000256" key="2">
    <source>
        <dbReference type="ARBA" id="ARBA00022630"/>
    </source>
</evidence>
<feature type="domain" description="FAD-binding FR-type" evidence="8">
    <location>
        <begin position="59"/>
        <end position="181"/>
    </location>
</feature>
<organism evidence="9 10">
    <name type="scientific">Leptonema illini</name>
    <dbReference type="NCBI Taxonomy" id="183"/>
    <lineage>
        <taxon>Bacteria</taxon>
        <taxon>Pseudomonadati</taxon>
        <taxon>Spirochaetota</taxon>
        <taxon>Spirochaetia</taxon>
        <taxon>Leptospirales</taxon>
        <taxon>Leptospiraceae</taxon>
        <taxon>Leptonema</taxon>
    </lineage>
</organism>
<dbReference type="Proteomes" id="UP000460298">
    <property type="component" value="Unassembled WGS sequence"/>
</dbReference>
<dbReference type="SUPFAM" id="SSF52343">
    <property type="entry name" value="Ferredoxin reductase-like, C-terminal NADP-linked domain"/>
    <property type="match status" value="1"/>
</dbReference>
<feature type="binding site" evidence="7">
    <location>
        <position position="121"/>
    </location>
    <ligand>
        <name>NADP(+)</name>
        <dbReference type="ChEBI" id="CHEBI:58349"/>
    </ligand>
</feature>
<evidence type="ECO:0000256" key="5">
    <source>
        <dbReference type="ARBA" id="ARBA00023002"/>
    </source>
</evidence>
<sequence length="340" mass="38508">MRIHRLPSRQTDRDYPHLRKKIDRNAKMMHSSGMSAHATLLPTEKIQAIESPPMLYKPATPLACTVLRNERLTPEDYSEDVRHIVIDLRDRNYVYAEGQSMGVMAPGTTPDGKAHRVRLYSIASPGAGEPGYERAVALCVKRVVYETEEQRMEGICSNFLCDLREGDTVPITGPNGKNFALPADDETDLLLFGTGTGIAPFRSFLMNLHSRPKPYGANVHLFFGSRLKIDHIYANDLNSDLLKHSQNERFQIHSALSRENPSQKVYVADLLQMKKELIEPILDRKNFAIYICGLKGMEKGIEAFVRDYLSRKSGKTVEDGEWAELKETLKKAGRWAQEVY</sequence>
<evidence type="ECO:0000259" key="8">
    <source>
        <dbReference type="PROSITE" id="PS51384"/>
    </source>
</evidence>
<gene>
    <name evidence="9" type="ORF">F9K24_11800</name>
</gene>
<dbReference type="InterPro" id="IPR039261">
    <property type="entry name" value="FNR_nucleotide-bd"/>
</dbReference>
<feature type="binding site" evidence="7">
    <location>
        <position position="338"/>
    </location>
    <ligand>
        <name>NADP(+)</name>
        <dbReference type="ChEBI" id="CHEBI:58349"/>
    </ligand>
</feature>
<dbReference type="PROSITE" id="PS51384">
    <property type="entry name" value="FAD_FR"/>
    <property type="match status" value="1"/>
</dbReference>
<evidence type="ECO:0000313" key="10">
    <source>
        <dbReference type="Proteomes" id="UP000460298"/>
    </source>
</evidence>
<feature type="binding site" evidence="7">
    <location>
        <begin position="293"/>
        <end position="294"/>
    </location>
    <ligand>
        <name>NADP(+)</name>
        <dbReference type="ChEBI" id="CHEBI:58349"/>
    </ligand>
</feature>
<feature type="binding site" evidence="7">
    <location>
        <position position="141"/>
    </location>
    <ligand>
        <name>NADP(+)</name>
        <dbReference type="ChEBI" id="CHEBI:58349"/>
    </ligand>
</feature>
<dbReference type="InterPro" id="IPR017938">
    <property type="entry name" value="Riboflavin_synthase-like_b-brl"/>
</dbReference>
<dbReference type="PANTHER" id="PTHR43314">
    <property type="match status" value="1"/>
</dbReference>
<proteinExistence type="predicted"/>
<dbReference type="PRINTS" id="PR00371">
    <property type="entry name" value="FPNCR"/>
</dbReference>
<dbReference type="InterPro" id="IPR001709">
    <property type="entry name" value="Flavoprot_Pyr_Nucl_cyt_Rdtase"/>
</dbReference>
<evidence type="ECO:0000256" key="6">
    <source>
        <dbReference type="PIRNR" id="PIRNR000361"/>
    </source>
</evidence>
<feature type="binding site" evidence="7">
    <location>
        <position position="264"/>
    </location>
    <ligand>
        <name>NADP(+)</name>
        <dbReference type="ChEBI" id="CHEBI:58349"/>
    </ligand>
</feature>
<dbReference type="InterPro" id="IPR017927">
    <property type="entry name" value="FAD-bd_FR_type"/>
</dbReference>
<keyword evidence="4 6" id="KW-0521">NADP</keyword>
<accession>A0A833H0R2</accession>